<dbReference type="Proteomes" id="UP000239181">
    <property type="component" value="Unassembled WGS sequence"/>
</dbReference>
<dbReference type="SUPFAM" id="SSF102220">
    <property type="entry name" value="DNA polymerase III psi subunit"/>
    <property type="match status" value="1"/>
</dbReference>
<dbReference type="PIRSF" id="PIRSF029225">
    <property type="entry name" value="DNA_pol_III_psi"/>
    <property type="match status" value="1"/>
</dbReference>
<protein>
    <recommendedName>
        <fullName evidence="1">DNA polymerase III subunit psi</fullName>
    </recommendedName>
</protein>
<dbReference type="GO" id="GO:0008408">
    <property type="term" value="F:3'-5' exonuclease activity"/>
    <property type="evidence" value="ECO:0007669"/>
    <property type="project" value="InterPro"/>
</dbReference>
<dbReference type="Gene3D" id="3.40.50.10220">
    <property type="entry name" value="DNA polymerase III, psi subunit"/>
    <property type="match status" value="1"/>
</dbReference>
<keyword evidence="1" id="KW-0548">Nucleotidyltransferase</keyword>
<name>A0A2S9I3J8_9GAMM</name>
<evidence type="ECO:0000313" key="2">
    <source>
        <dbReference type="EMBL" id="PRD12378.1"/>
    </source>
</evidence>
<accession>A0A2S9I3J8</accession>
<dbReference type="AlphaFoldDB" id="A0A2S9I3J8"/>
<dbReference type="EMBL" id="PDET01000036">
    <property type="protein sequence ID" value="PRD12378.1"/>
    <property type="molecule type" value="Genomic_DNA"/>
</dbReference>
<dbReference type="GO" id="GO:0003887">
    <property type="term" value="F:DNA-directed DNA polymerase activity"/>
    <property type="evidence" value="ECO:0007669"/>
    <property type="project" value="UniProtKB-KW"/>
</dbReference>
<keyword evidence="3" id="KW-1185">Reference proteome</keyword>
<evidence type="ECO:0000256" key="1">
    <source>
        <dbReference type="PIRNR" id="PIRNR029225"/>
    </source>
</evidence>
<reference evidence="2 3" key="1">
    <citation type="submission" date="2017-10" db="EMBL/GenBank/DDBJ databases">
        <title>Draft genome of two endophytic bacteria isolated from 'guarana' Paullinia cupana (Mart.) Ducke.</title>
        <authorList>
            <person name="Siqueira K.A."/>
            <person name="Liotti R.G."/>
            <person name="Mendes T.A."/>
            <person name="Soares M.A."/>
        </authorList>
    </citation>
    <scope>NUCLEOTIDE SEQUENCE [LARGE SCALE GENOMIC DNA]</scope>
    <source>
        <strain evidence="2 3">342</strain>
    </source>
</reference>
<dbReference type="InterPro" id="IPR036654">
    <property type="entry name" value="DNA_pol_III_psi_sf"/>
</dbReference>
<keyword evidence="1" id="KW-0239">DNA-directed DNA polymerase</keyword>
<keyword evidence="1" id="KW-0808">Transferase</keyword>
<comment type="function">
    <text evidence="1">Part of the beta sliding clamp loading complex, which hydrolyzes ATP to load the beta clamp onto primed DNA to form the DNA replication pre-initiation complex. DNA polymerase III is a complex, multichain enzyme responsible for most of the replicative synthesis in bacteria. This DNA polymerase also exhibits 3' to 5' exonuclease activity.</text>
</comment>
<organism evidence="2 3">
    <name type="scientific">Pantoea coffeiphila</name>
    <dbReference type="NCBI Taxonomy" id="1465635"/>
    <lineage>
        <taxon>Bacteria</taxon>
        <taxon>Pseudomonadati</taxon>
        <taxon>Pseudomonadota</taxon>
        <taxon>Gammaproteobacteria</taxon>
        <taxon>Enterobacterales</taxon>
        <taxon>Erwiniaceae</taxon>
        <taxon>Pantoea</taxon>
    </lineage>
</organism>
<dbReference type="RefSeq" id="WP_105595805.1">
    <property type="nucleotide sequence ID" value="NZ_JAFBFW010000005.1"/>
</dbReference>
<comment type="caution">
    <text evidence="2">The sequence shown here is derived from an EMBL/GenBank/DDBJ whole genome shotgun (WGS) entry which is preliminary data.</text>
</comment>
<keyword evidence="1" id="KW-0235">DNA replication</keyword>
<proteinExistence type="predicted"/>
<dbReference type="GO" id="GO:0006260">
    <property type="term" value="P:DNA replication"/>
    <property type="evidence" value="ECO:0007669"/>
    <property type="project" value="UniProtKB-KW"/>
</dbReference>
<dbReference type="OrthoDB" id="5682636at2"/>
<evidence type="ECO:0000313" key="3">
    <source>
        <dbReference type="Proteomes" id="UP000239181"/>
    </source>
</evidence>
<dbReference type="InterPro" id="IPR004615">
    <property type="entry name" value="DNA_pol_III_psi"/>
</dbReference>
<dbReference type="Pfam" id="PF03603">
    <property type="entry name" value="DNA_III_psi"/>
    <property type="match status" value="1"/>
</dbReference>
<sequence length="140" mass="15775">MMSSRRDWLLQQMGITQYTLRRPRALQGEIAVTLPAETRLVIIAEVLPAMQDPLVADVLRALELREPQVQMLTPEQLAMLPDDTRCHSWCLGLDAPGTLAGTHLVSPVLAELYHNAGAKRALWQQICQHESDFFTHHARS</sequence>
<dbReference type="NCBIfam" id="NF005337">
    <property type="entry name" value="PRK06856.1-3"/>
    <property type="match status" value="1"/>
</dbReference>
<gene>
    <name evidence="2" type="ORF">CQW29_26890</name>
</gene>